<name>A0A7G2CL72_9TRYP</name>
<gene>
    <name evidence="2" type="ORF">ADEAN_000768000</name>
</gene>
<dbReference type="EMBL" id="LR877160">
    <property type="protein sequence ID" value="CAD2220165.1"/>
    <property type="molecule type" value="Genomic_DNA"/>
</dbReference>
<evidence type="ECO:0000313" key="3">
    <source>
        <dbReference type="Proteomes" id="UP000515908"/>
    </source>
</evidence>
<accession>A0A7G2CL72</accession>
<organism evidence="2 3">
    <name type="scientific">Angomonas deanei</name>
    <dbReference type="NCBI Taxonomy" id="59799"/>
    <lineage>
        <taxon>Eukaryota</taxon>
        <taxon>Discoba</taxon>
        <taxon>Euglenozoa</taxon>
        <taxon>Kinetoplastea</taxon>
        <taxon>Metakinetoplastina</taxon>
        <taxon>Trypanosomatida</taxon>
        <taxon>Trypanosomatidae</taxon>
        <taxon>Strigomonadinae</taxon>
        <taxon>Angomonas</taxon>
    </lineage>
</organism>
<feature type="region of interest" description="Disordered" evidence="1">
    <location>
        <begin position="51"/>
        <end position="104"/>
    </location>
</feature>
<evidence type="ECO:0000313" key="2">
    <source>
        <dbReference type="EMBL" id="CAD2220165.1"/>
    </source>
</evidence>
<sequence>MPDFSQFIKLFNTYLPLPTEGNNNNNTQNNNTNATSTVENLSKTADSTWRLLTTNDPTSGKEAKSNALANFRNNNTNSENNNNTKKETPKTTNNNNNNNNKITPPVITIGAVQLSKEDRWRIQATLRREESKVGLARREYNKKVTRAVLVTKGPSANPADAFPPGRGRPV</sequence>
<evidence type="ECO:0000256" key="1">
    <source>
        <dbReference type="SAM" id="MobiDB-lite"/>
    </source>
</evidence>
<dbReference type="AlphaFoldDB" id="A0A7G2CL72"/>
<keyword evidence="3" id="KW-1185">Reference proteome</keyword>
<reference evidence="2 3" key="1">
    <citation type="submission" date="2020-08" db="EMBL/GenBank/DDBJ databases">
        <authorList>
            <person name="Newling K."/>
            <person name="Davey J."/>
            <person name="Forrester S."/>
        </authorList>
    </citation>
    <scope>NUCLEOTIDE SEQUENCE [LARGE SCALE GENOMIC DNA]</scope>
    <source>
        <strain evidence="3">Crithidia deanei Carvalho (ATCC PRA-265)</strain>
    </source>
</reference>
<protein>
    <submittedName>
        <fullName evidence="2">Uncharacterized protein</fullName>
    </submittedName>
</protein>
<proteinExistence type="predicted"/>
<dbReference type="OrthoDB" id="276294at2759"/>
<feature type="compositionally biased region" description="Low complexity" evidence="1">
    <location>
        <begin position="90"/>
        <end position="101"/>
    </location>
</feature>
<dbReference type="VEuPathDB" id="TriTrypDB:ADEAN_000768000"/>
<dbReference type="Proteomes" id="UP000515908">
    <property type="component" value="Chromosome 16"/>
</dbReference>
<feature type="compositionally biased region" description="Low complexity" evidence="1">
    <location>
        <begin position="66"/>
        <end position="83"/>
    </location>
</feature>